<evidence type="ECO:0000256" key="1">
    <source>
        <dbReference type="ARBA" id="ARBA00022801"/>
    </source>
</evidence>
<dbReference type="InterPro" id="IPR029018">
    <property type="entry name" value="Hex-like_dom2"/>
</dbReference>
<dbReference type="GO" id="GO:0016787">
    <property type="term" value="F:hydrolase activity"/>
    <property type="evidence" value="ECO:0007669"/>
    <property type="project" value="UniProtKB-KW"/>
</dbReference>
<sequence>MELIIENAHQNHEVFQFAEKELKDYWKKMQEKSDALQLPGSYRLRLELAAGGESCHETEQPAMAPDGYVIDTGEQGGVIAGNNPGSVLIGVYAWLQSAGCHFLRPGKKYEIIEPLSGLEALSMTEKKTASLRHRGVCIEGADSLENILDFIDWLPKMGYNSFFLQFKLPYTFMARWYHHENNPLLPEEEFDTERAEAYTETVRREMKRRGLKLHQVGHGWTGGVIGFPAVEWKPATRKPTREETGMMAQLNGTRALFHGIPMNTNLCYSDETVMEAFTDQIVRYAVQNPDINYLHVWLADEYNNVCECDSCKKELPSDQYVRILNLADQKLTEAGSTMRIVFLLYQELLWPPKKERFQNPDRFVLMFAPISRTFEESYQIRPEYGAVMPYRRNEIRLPVDLNENMAFLRAWQEIFHGDSFVYDYPLGRAHYGDFGYIRLAEVIGHDIERLGDMGLNGYISCQELRAALPNALPNYVMGKKLFDPSLSEERLEEAYFSAAYGCEGERVREYLKAVSALCSCDYFNGKGPRENRVVADRMASLEKMAYEFLPFIREHMKSCGDENRSYWIHLEYHSEYIRRLGKALFYLAAGKREEAGKYWSEFCTFLQQHEIEFQECVDVYRVIEVGHHYTGF</sequence>
<dbReference type="GO" id="GO:0005975">
    <property type="term" value="P:carbohydrate metabolic process"/>
    <property type="evidence" value="ECO:0007669"/>
    <property type="project" value="UniProtKB-ARBA"/>
</dbReference>
<keyword evidence="1" id="KW-0378">Hydrolase</keyword>
<reference evidence="2 3" key="1">
    <citation type="submission" date="2015-09" db="EMBL/GenBank/DDBJ databases">
        <authorList>
            <consortium name="Pathogen Informatics"/>
        </authorList>
    </citation>
    <scope>NUCLEOTIDE SEQUENCE [LARGE SCALE GENOMIC DNA]</scope>
    <source>
        <strain evidence="2 3">2789STDY5608850</strain>
    </source>
</reference>
<dbReference type="Gene3D" id="3.30.379.10">
    <property type="entry name" value="Chitobiase/beta-hexosaminidase domain 2-like"/>
    <property type="match status" value="1"/>
</dbReference>
<evidence type="ECO:0000313" key="2">
    <source>
        <dbReference type="EMBL" id="CUO47264.1"/>
    </source>
</evidence>
<dbReference type="Pfam" id="PF16126">
    <property type="entry name" value="DUF4838"/>
    <property type="match status" value="1"/>
</dbReference>
<dbReference type="AlphaFoldDB" id="A0A174FAU6"/>
<accession>A0A174FAU6</accession>
<dbReference type="RefSeq" id="WP_055656195.1">
    <property type="nucleotide sequence ID" value="NZ_CABIXC010000007.1"/>
</dbReference>
<name>A0A174FAU6_9FIRM</name>
<gene>
    <name evidence="2" type="ORF">ERS852407_02914</name>
</gene>
<organism evidence="2 3">
    <name type="scientific">Hungatella hathewayi</name>
    <dbReference type="NCBI Taxonomy" id="154046"/>
    <lineage>
        <taxon>Bacteria</taxon>
        <taxon>Bacillati</taxon>
        <taxon>Bacillota</taxon>
        <taxon>Clostridia</taxon>
        <taxon>Lachnospirales</taxon>
        <taxon>Lachnospiraceae</taxon>
        <taxon>Hungatella</taxon>
    </lineage>
</organism>
<evidence type="ECO:0008006" key="4">
    <source>
        <dbReference type="Google" id="ProtNLM"/>
    </source>
</evidence>
<dbReference type="InterPro" id="IPR032287">
    <property type="entry name" value="DUF4838"/>
</dbReference>
<dbReference type="Proteomes" id="UP000095651">
    <property type="component" value="Unassembled WGS sequence"/>
</dbReference>
<proteinExistence type="predicted"/>
<dbReference type="EMBL" id="CYZE01000007">
    <property type="protein sequence ID" value="CUO47264.1"/>
    <property type="molecule type" value="Genomic_DNA"/>
</dbReference>
<dbReference type="SUPFAM" id="SSF55545">
    <property type="entry name" value="beta-N-acetylhexosaminidase-like domain"/>
    <property type="match status" value="1"/>
</dbReference>
<protein>
    <recommendedName>
        <fullName evidence="4">DUF4838 domain-containing protein</fullName>
    </recommendedName>
</protein>
<evidence type="ECO:0000313" key="3">
    <source>
        <dbReference type="Proteomes" id="UP000095651"/>
    </source>
</evidence>